<keyword evidence="4 6" id="KW-1133">Transmembrane helix</keyword>
<evidence type="ECO:0000256" key="1">
    <source>
        <dbReference type="ARBA" id="ARBA00004141"/>
    </source>
</evidence>
<dbReference type="AlphaFoldDB" id="A0A225A7M6"/>
<dbReference type="PANTHER" id="PTHR23501">
    <property type="entry name" value="MAJOR FACILITATOR SUPERFAMILY"/>
    <property type="match status" value="1"/>
</dbReference>
<dbReference type="Proteomes" id="UP000214365">
    <property type="component" value="Unassembled WGS sequence"/>
</dbReference>
<dbReference type="CDD" id="cd17502">
    <property type="entry name" value="MFS_Azr1_MDR_like"/>
    <property type="match status" value="1"/>
</dbReference>
<feature type="transmembrane region" description="Helical" evidence="6">
    <location>
        <begin position="32"/>
        <end position="57"/>
    </location>
</feature>
<evidence type="ECO:0000256" key="4">
    <source>
        <dbReference type="ARBA" id="ARBA00022989"/>
    </source>
</evidence>
<dbReference type="Gene3D" id="1.20.1720.10">
    <property type="entry name" value="Multidrug resistance protein D"/>
    <property type="match status" value="1"/>
</dbReference>
<evidence type="ECO:0000256" key="2">
    <source>
        <dbReference type="ARBA" id="ARBA00007520"/>
    </source>
</evidence>
<evidence type="ECO:0000256" key="3">
    <source>
        <dbReference type="ARBA" id="ARBA00022692"/>
    </source>
</evidence>
<feature type="transmembrane region" description="Helical" evidence="6">
    <location>
        <begin position="363"/>
        <end position="382"/>
    </location>
</feature>
<dbReference type="GeneID" id="31008007"/>
<dbReference type="PROSITE" id="PS50850">
    <property type="entry name" value="MFS"/>
    <property type="match status" value="1"/>
</dbReference>
<dbReference type="SUPFAM" id="SSF103473">
    <property type="entry name" value="MFS general substrate transporter"/>
    <property type="match status" value="1"/>
</dbReference>
<dbReference type="RefSeq" id="XP_020116802.1">
    <property type="nucleotide sequence ID" value="XM_020263154.1"/>
</dbReference>
<proteinExistence type="inferred from homology"/>
<evidence type="ECO:0000256" key="5">
    <source>
        <dbReference type="ARBA" id="ARBA00023136"/>
    </source>
</evidence>
<evidence type="ECO:0000313" key="9">
    <source>
        <dbReference type="Proteomes" id="UP000214365"/>
    </source>
</evidence>
<comment type="caution">
    <text evidence="8">The sequence shown here is derived from an EMBL/GenBank/DDBJ whole genome shotgun (WGS) entry which is preliminary data.</text>
</comment>
<reference evidence="8 9" key="1">
    <citation type="submission" date="2015-06" db="EMBL/GenBank/DDBJ databases">
        <title>Talaromyces atroroseus IBT 11181 draft genome.</title>
        <authorList>
            <person name="Rasmussen K.B."/>
            <person name="Rasmussen S."/>
            <person name="Petersen B."/>
            <person name="Sicheritz-Ponten T."/>
            <person name="Mortensen U.H."/>
            <person name="Thrane U."/>
        </authorList>
    </citation>
    <scope>NUCLEOTIDE SEQUENCE [LARGE SCALE GENOMIC DNA]</scope>
    <source>
        <strain evidence="8 9">IBT 11181</strain>
    </source>
</reference>
<dbReference type="InterPro" id="IPR020846">
    <property type="entry name" value="MFS_dom"/>
</dbReference>
<dbReference type="EMBL" id="LFMY01000014">
    <property type="protein sequence ID" value="OKL56681.1"/>
    <property type="molecule type" value="Genomic_DNA"/>
</dbReference>
<keyword evidence="3 6" id="KW-0812">Transmembrane</keyword>
<keyword evidence="5 6" id="KW-0472">Membrane</keyword>
<sequence length="547" mass="58458">MSDHDAESFTPLQTQTPGNEAGDSYVYGLKRWLVTLSVTLVMFLTLLDTTIIVTAIPEITTQFSSLSDVGWYGSAYLIASCSLQPMTGKMFSRFSLKYTFIAFLAIFEAGSAICGAAHSSNMLIAGRTVAGLGGSGLRNGALTIMSASIPLEERPPHFGAAMGIAMLGAVAGPLIGGAFTTSVSWRWCFYINLPIGGLAALLLVLVHIPDSNRDKQPKTLSSILSTLPKLDPVGFFLFVPVAVMLLMALEWGGSEYAWNGATIIGLFCGAGAMAIVFFLWEYYVGDDAMIPFSLIRHRTVWSSCLVMWFLFGAMMVYSYYVPIWFQAVKGVTSLQSGVDLLPLILSQIVASIMSGGLVRRVGYYLPFVVACGILLTISAGLMSTFQVDTPTGKWIGYQILGGFGQGLGLQMPYIAVQNALPEANNSVALALLVFMQNFGGAILLAIAETVFSSQLVSDMGKYAPDASAAAVEAAGASGFREVVPAAQIGAVLKAYNAALTTEFYLAIGCTGAMLLVCWGMGWKNIATAEKDKAESKQHQLEDRKTVE</sequence>
<feature type="transmembrane region" description="Helical" evidence="6">
    <location>
        <begin position="230"/>
        <end position="249"/>
    </location>
</feature>
<evidence type="ECO:0000259" key="7">
    <source>
        <dbReference type="PROSITE" id="PS50850"/>
    </source>
</evidence>
<organism evidence="8 9">
    <name type="scientific">Talaromyces atroroseus</name>
    <dbReference type="NCBI Taxonomy" id="1441469"/>
    <lineage>
        <taxon>Eukaryota</taxon>
        <taxon>Fungi</taxon>
        <taxon>Dikarya</taxon>
        <taxon>Ascomycota</taxon>
        <taxon>Pezizomycotina</taxon>
        <taxon>Eurotiomycetes</taxon>
        <taxon>Eurotiomycetidae</taxon>
        <taxon>Eurotiales</taxon>
        <taxon>Trichocomaceae</taxon>
        <taxon>Talaromyces</taxon>
        <taxon>Talaromyces sect. Trachyspermi</taxon>
    </lineage>
</organism>
<dbReference type="OrthoDB" id="10021397at2759"/>
<dbReference type="PANTHER" id="PTHR23501:SF193">
    <property type="entry name" value="MULTIDRUG TRANSPORTER, PUTATIVE (AFU_ORTHOLOGUE AFUA_8G00940)-RELATED"/>
    <property type="match status" value="1"/>
</dbReference>
<gene>
    <name evidence="8" type="ORF">UA08_08251</name>
</gene>
<dbReference type="InterPro" id="IPR011701">
    <property type="entry name" value="MFS"/>
</dbReference>
<protein>
    <recommendedName>
        <fullName evidence="7">Major facilitator superfamily (MFS) profile domain-containing protein</fullName>
    </recommendedName>
</protein>
<feature type="transmembrane region" description="Helical" evidence="6">
    <location>
        <begin position="394"/>
        <end position="415"/>
    </location>
</feature>
<feature type="transmembrane region" description="Helical" evidence="6">
    <location>
        <begin position="300"/>
        <end position="320"/>
    </location>
</feature>
<dbReference type="Gene3D" id="1.20.1250.20">
    <property type="entry name" value="MFS general substrate transporter like domains"/>
    <property type="match status" value="1"/>
</dbReference>
<dbReference type="GO" id="GO:0022857">
    <property type="term" value="F:transmembrane transporter activity"/>
    <property type="evidence" value="ECO:0007669"/>
    <property type="project" value="InterPro"/>
</dbReference>
<evidence type="ECO:0000256" key="6">
    <source>
        <dbReference type="SAM" id="Phobius"/>
    </source>
</evidence>
<name>A0A225A7M6_TALAT</name>
<feature type="transmembrane region" description="Helical" evidence="6">
    <location>
        <begin position="98"/>
        <end position="118"/>
    </location>
</feature>
<evidence type="ECO:0000313" key="8">
    <source>
        <dbReference type="EMBL" id="OKL56681.1"/>
    </source>
</evidence>
<accession>A0A225A7M6</accession>
<feature type="transmembrane region" description="Helical" evidence="6">
    <location>
        <begin position="261"/>
        <end position="280"/>
    </location>
</feature>
<feature type="transmembrane region" description="Helical" evidence="6">
    <location>
        <begin position="427"/>
        <end position="447"/>
    </location>
</feature>
<dbReference type="FunFam" id="1.20.1250.20:FF:000196">
    <property type="entry name" value="MFS toxin efflux pump (AflT)"/>
    <property type="match status" value="1"/>
</dbReference>
<dbReference type="GO" id="GO:0005886">
    <property type="term" value="C:plasma membrane"/>
    <property type="evidence" value="ECO:0007669"/>
    <property type="project" value="TreeGrafter"/>
</dbReference>
<comment type="subcellular location">
    <subcellularLocation>
        <location evidence="1">Membrane</location>
        <topology evidence="1">Multi-pass membrane protein</topology>
    </subcellularLocation>
</comment>
<keyword evidence="9" id="KW-1185">Reference proteome</keyword>
<comment type="similarity">
    <text evidence="2">Belongs to the major facilitator superfamily. TCR/Tet family.</text>
</comment>
<dbReference type="InterPro" id="IPR036259">
    <property type="entry name" value="MFS_trans_sf"/>
</dbReference>
<feature type="transmembrane region" description="Helical" evidence="6">
    <location>
        <begin position="158"/>
        <end position="183"/>
    </location>
</feature>
<feature type="transmembrane region" description="Helical" evidence="6">
    <location>
        <begin position="189"/>
        <end position="209"/>
    </location>
</feature>
<dbReference type="Pfam" id="PF07690">
    <property type="entry name" value="MFS_1"/>
    <property type="match status" value="1"/>
</dbReference>
<feature type="domain" description="Major facilitator superfamily (MFS) profile" evidence="7">
    <location>
        <begin position="34"/>
        <end position="487"/>
    </location>
</feature>
<feature type="transmembrane region" description="Helical" evidence="6">
    <location>
        <begin position="503"/>
        <end position="522"/>
    </location>
</feature>